<dbReference type="Pfam" id="PF01967">
    <property type="entry name" value="MoaC"/>
    <property type="match status" value="1"/>
</dbReference>
<dbReference type="OrthoDB" id="9794429at2"/>
<dbReference type="Pfam" id="PF00994">
    <property type="entry name" value="MoCF_biosynth"/>
    <property type="match status" value="1"/>
</dbReference>
<evidence type="ECO:0000259" key="4">
    <source>
        <dbReference type="SMART" id="SM00852"/>
    </source>
</evidence>
<gene>
    <name evidence="5" type="ORF">BCY91_15330</name>
</gene>
<dbReference type="SMART" id="SM00852">
    <property type="entry name" value="MoCF_biosynth"/>
    <property type="match status" value="1"/>
</dbReference>
<dbReference type="PANTHER" id="PTHR43764">
    <property type="entry name" value="MOLYBDENUM COFACTOR BIOSYNTHESIS"/>
    <property type="match status" value="1"/>
</dbReference>
<dbReference type="NCBIfam" id="TIGR00177">
    <property type="entry name" value="molyb_syn"/>
    <property type="match status" value="1"/>
</dbReference>
<protein>
    <submittedName>
        <fullName evidence="5">Bifunctional molybdenum cofactor biosynthesis protein MoaC/MoaB</fullName>
    </submittedName>
</protein>
<comment type="function">
    <text evidence="3">Catalyzes the conversion of (8S)-3',8-cyclo-7,8-dihydroguanosine 5'-triphosphate to cyclic pyranopterin monophosphate (cPMP).</text>
</comment>
<dbReference type="InterPro" id="IPR051920">
    <property type="entry name" value="MPT_Adenylyltrnsfr/MoaC-Rel"/>
</dbReference>
<evidence type="ECO:0000313" key="5">
    <source>
        <dbReference type="EMBL" id="RKD18701.1"/>
    </source>
</evidence>
<dbReference type="CDD" id="cd00886">
    <property type="entry name" value="MogA_MoaB"/>
    <property type="match status" value="1"/>
</dbReference>
<dbReference type="InterPro" id="IPR036522">
    <property type="entry name" value="MoaC_sf"/>
</dbReference>
<evidence type="ECO:0000313" key="6">
    <source>
        <dbReference type="Proteomes" id="UP000283433"/>
    </source>
</evidence>
<accession>A0A419S9M9</accession>
<evidence type="ECO:0000256" key="3">
    <source>
        <dbReference type="ARBA" id="ARBA00055087"/>
    </source>
</evidence>
<dbReference type="Gene3D" id="3.30.70.640">
    <property type="entry name" value="Molybdopterin cofactor biosynthesis C (MoaC) domain"/>
    <property type="match status" value="1"/>
</dbReference>
<dbReference type="Gene3D" id="3.40.980.10">
    <property type="entry name" value="MoaB/Mog-like domain"/>
    <property type="match status" value="1"/>
</dbReference>
<comment type="caution">
    <text evidence="5">The sequence shown here is derived from an EMBL/GenBank/DDBJ whole genome shotgun (WGS) entry which is preliminary data.</text>
</comment>
<dbReference type="Proteomes" id="UP000283433">
    <property type="component" value="Unassembled WGS sequence"/>
</dbReference>
<dbReference type="EMBL" id="MBTA01000004">
    <property type="protein sequence ID" value="RKD18701.1"/>
    <property type="molecule type" value="Genomic_DNA"/>
</dbReference>
<dbReference type="SUPFAM" id="SSF53218">
    <property type="entry name" value="Molybdenum cofactor biosynthesis proteins"/>
    <property type="match status" value="1"/>
</dbReference>
<proteinExistence type="predicted"/>
<dbReference type="UniPathway" id="UPA00344"/>
<dbReference type="NCBIfam" id="NF002947">
    <property type="entry name" value="PRK03604.1"/>
    <property type="match status" value="1"/>
</dbReference>
<evidence type="ECO:0000256" key="2">
    <source>
        <dbReference type="ARBA" id="ARBA00023150"/>
    </source>
</evidence>
<sequence length="316" mass="34518">MRDTTHKQITLRTAKAVGVIYCASETIALIKQELLPKGNLFDVARAAAFIGAKLTPQLLPHCHPVQIDGMDIRFEFLDTDLHAELFAPETFEQTGIVITGEAKSIGRTGIEMEMLTAVSVAALEIYDMLKPVDKKLEIGNIKLLDKKGGKSDRKKYFSTSPICAVLVCSDSTAEGKRADKSGILIKQMLEELNAEVKYYKILPDEKSQIQSQILEWVKEDVHFIFTTGGTGLGPRDLTVEAVKEILERDADGVTEAMRSFGQQRTPMAMMSRAVAGSIAHSMIITLPGSSAGAKESLEAILPGIFHARKMMKGGGH</sequence>
<comment type="pathway">
    <text evidence="1">Cofactor biosynthesis; molybdopterin biosynthesis.</text>
</comment>
<reference evidence="5 6" key="1">
    <citation type="submission" date="2016-07" db="EMBL/GenBank/DDBJ databases">
        <title>Genome of Pelobium manganitolerans.</title>
        <authorList>
            <person name="Wu S."/>
            <person name="Wang G."/>
        </authorList>
    </citation>
    <scope>NUCLEOTIDE SEQUENCE [LARGE SCALE GENOMIC DNA]</scope>
    <source>
        <strain evidence="5 6">YS-25</strain>
    </source>
</reference>
<dbReference type="PIRSF" id="PIRSF036594">
    <property type="entry name" value="MoaC_MogA"/>
    <property type="match status" value="1"/>
</dbReference>
<keyword evidence="2" id="KW-0501">Molybdenum cofactor biosynthesis</keyword>
<dbReference type="InterPro" id="IPR012247">
    <property type="entry name" value="MoaC_MogA"/>
</dbReference>
<dbReference type="InterPro" id="IPR001453">
    <property type="entry name" value="MoaB/Mog_dom"/>
</dbReference>
<dbReference type="InterPro" id="IPR002820">
    <property type="entry name" value="Mopterin_CF_biosynth-C_dom"/>
</dbReference>
<dbReference type="AlphaFoldDB" id="A0A419S9M9"/>
<dbReference type="PANTHER" id="PTHR43764:SF1">
    <property type="entry name" value="MOLYBDOPTERIN MOLYBDOTRANSFERASE"/>
    <property type="match status" value="1"/>
</dbReference>
<dbReference type="SUPFAM" id="SSF55040">
    <property type="entry name" value="Molybdenum cofactor biosynthesis protein C, MoaC"/>
    <property type="match status" value="1"/>
</dbReference>
<dbReference type="InterPro" id="IPR036425">
    <property type="entry name" value="MoaB/Mog-like_dom_sf"/>
</dbReference>
<keyword evidence="6" id="KW-1185">Reference proteome</keyword>
<evidence type="ECO:0000256" key="1">
    <source>
        <dbReference type="ARBA" id="ARBA00005046"/>
    </source>
</evidence>
<feature type="domain" description="MoaB/Mog" evidence="4">
    <location>
        <begin position="164"/>
        <end position="307"/>
    </location>
</feature>
<dbReference type="RefSeq" id="WP_120180881.1">
    <property type="nucleotide sequence ID" value="NZ_MBTA01000004.1"/>
</dbReference>
<dbReference type="GO" id="GO:0006777">
    <property type="term" value="P:Mo-molybdopterin cofactor biosynthetic process"/>
    <property type="evidence" value="ECO:0007669"/>
    <property type="project" value="UniProtKB-KW"/>
</dbReference>
<name>A0A419S9M9_9SPHI</name>
<organism evidence="5 6">
    <name type="scientific">Pelobium manganitolerans</name>
    <dbReference type="NCBI Taxonomy" id="1842495"/>
    <lineage>
        <taxon>Bacteria</taxon>
        <taxon>Pseudomonadati</taxon>
        <taxon>Bacteroidota</taxon>
        <taxon>Sphingobacteriia</taxon>
        <taxon>Sphingobacteriales</taxon>
        <taxon>Sphingobacteriaceae</taxon>
        <taxon>Pelobium</taxon>
    </lineage>
</organism>